<dbReference type="SUPFAM" id="SSF50129">
    <property type="entry name" value="GroES-like"/>
    <property type="match status" value="1"/>
</dbReference>
<evidence type="ECO:0000313" key="5">
    <source>
        <dbReference type="Proteomes" id="UP000245086"/>
    </source>
</evidence>
<dbReference type="PANTHER" id="PTHR48106:SF18">
    <property type="entry name" value="QUINONE OXIDOREDUCTASE PIG3"/>
    <property type="match status" value="1"/>
</dbReference>
<name>A0A2P2EB12_9PROT</name>
<evidence type="ECO:0000256" key="2">
    <source>
        <dbReference type="ARBA" id="ARBA00023002"/>
    </source>
</evidence>
<keyword evidence="2" id="KW-0560">Oxidoreductase</keyword>
<dbReference type="PANTHER" id="PTHR48106">
    <property type="entry name" value="QUINONE OXIDOREDUCTASE PIG3-RELATED"/>
    <property type="match status" value="1"/>
</dbReference>
<dbReference type="GO" id="GO:0070402">
    <property type="term" value="F:NADPH binding"/>
    <property type="evidence" value="ECO:0007669"/>
    <property type="project" value="TreeGrafter"/>
</dbReference>
<keyword evidence="5" id="KW-1185">Reference proteome</keyword>
<evidence type="ECO:0000259" key="3">
    <source>
        <dbReference type="SMART" id="SM00829"/>
    </source>
</evidence>
<comment type="caution">
    <text evidence="4">The sequence shown here is derived from an EMBL/GenBank/DDBJ whole genome shotgun (WGS) entry which is preliminary data.</text>
</comment>
<dbReference type="OrthoDB" id="8629910at2"/>
<sequence length="378" mass="39659">MSDAAPAIQGLELHSTVTHQGQLILSLAEVQVPEPGPDEVIVQVEASPINPSDLGLLLGPADIATLQASGTAARPVLTATIPAARMGMMKPRLDQSLAVGNEGAGTVIRAGANASALLGKKVGMFGGAMYATHRKILARDCSVLPEGASAADGASMFVNPLTALCMVEVLKREGHKGLVHTAAASNLGQMLNRICLADGVKLVNVVRSPEQAALLKGQGAQHVVDSSSETFQADLTDAIVETQATLAFDAVGGGKLANSILHAMEAAANRTATEYSRYGSSTFKQVYIYGSLDLRPTELDRAFGLSWSVGGFLLTPYLQKIGLEAALGLRQRVARELTTTFASHYTSTLSLAEALYPDHVRAYARKATGEKFLINPSL</sequence>
<protein>
    <recommendedName>
        <fullName evidence="3">Enoyl reductase (ER) domain-containing protein</fullName>
    </recommendedName>
</protein>
<keyword evidence="1" id="KW-0521">NADP</keyword>
<dbReference type="EMBL" id="BFBR01000005">
    <property type="protein sequence ID" value="GBF58256.1"/>
    <property type="molecule type" value="Genomic_DNA"/>
</dbReference>
<accession>A0A2P2EB12</accession>
<evidence type="ECO:0000313" key="4">
    <source>
        <dbReference type="EMBL" id="GBF58256.1"/>
    </source>
</evidence>
<dbReference type="CDD" id="cd08291">
    <property type="entry name" value="ETR_like_1"/>
    <property type="match status" value="1"/>
</dbReference>
<proteinExistence type="predicted"/>
<dbReference type="GO" id="GO:0016651">
    <property type="term" value="F:oxidoreductase activity, acting on NAD(P)H"/>
    <property type="evidence" value="ECO:0007669"/>
    <property type="project" value="TreeGrafter"/>
</dbReference>
<dbReference type="SUPFAM" id="SSF51735">
    <property type="entry name" value="NAD(P)-binding Rossmann-fold domains"/>
    <property type="match status" value="1"/>
</dbReference>
<dbReference type="SMART" id="SM00829">
    <property type="entry name" value="PKS_ER"/>
    <property type="match status" value="1"/>
</dbReference>
<dbReference type="InterPro" id="IPR036291">
    <property type="entry name" value="NAD(P)-bd_dom_sf"/>
</dbReference>
<dbReference type="RefSeq" id="WP_108985108.1">
    <property type="nucleotide sequence ID" value="NZ_BFBR01000005.1"/>
</dbReference>
<dbReference type="InterPro" id="IPR011032">
    <property type="entry name" value="GroES-like_sf"/>
</dbReference>
<organism evidence="4 5">
    <name type="scientific">Candidatus Phycosocius bacilliformis</name>
    <dbReference type="NCBI Taxonomy" id="1445552"/>
    <lineage>
        <taxon>Bacteria</taxon>
        <taxon>Pseudomonadati</taxon>
        <taxon>Pseudomonadota</taxon>
        <taxon>Alphaproteobacteria</taxon>
        <taxon>Caulobacterales</taxon>
        <taxon>Caulobacterales incertae sedis</taxon>
        <taxon>Candidatus Phycosocius</taxon>
    </lineage>
</organism>
<evidence type="ECO:0000256" key="1">
    <source>
        <dbReference type="ARBA" id="ARBA00022857"/>
    </source>
</evidence>
<dbReference type="InterPro" id="IPR020843">
    <property type="entry name" value="ER"/>
</dbReference>
<dbReference type="Proteomes" id="UP000245086">
    <property type="component" value="Unassembled WGS sequence"/>
</dbReference>
<dbReference type="AlphaFoldDB" id="A0A2P2EB12"/>
<gene>
    <name evidence="4" type="ORF">PbB2_01928</name>
</gene>
<feature type="domain" description="Enoyl reductase (ER)" evidence="3">
    <location>
        <begin position="21"/>
        <end position="374"/>
    </location>
</feature>
<dbReference type="Gene3D" id="3.40.50.720">
    <property type="entry name" value="NAD(P)-binding Rossmann-like Domain"/>
    <property type="match status" value="1"/>
</dbReference>
<reference evidence="4 5" key="1">
    <citation type="journal article" date="2018" name="Genome Announc.">
        <title>Draft Genome Sequence of "Candidatus Phycosocius bacilliformis," an Alphaproteobacterial Ectosymbiont of the Hydrocarbon-Producing Green Alga Botryococcus braunii.</title>
        <authorList>
            <person name="Tanabe Y."/>
            <person name="Yamaguchi H."/>
            <person name="Watanabe M.M."/>
        </authorList>
    </citation>
    <scope>NUCLEOTIDE SEQUENCE [LARGE SCALE GENOMIC DNA]</scope>
    <source>
        <strain evidence="4 5">BOTRYCO-2</strain>
    </source>
</reference>
<dbReference type="Gene3D" id="3.90.180.10">
    <property type="entry name" value="Medium-chain alcohol dehydrogenases, catalytic domain"/>
    <property type="match status" value="1"/>
</dbReference>